<dbReference type="EMBL" id="PGCI01000248">
    <property type="protein sequence ID" value="PLW32212.1"/>
    <property type="molecule type" value="Genomic_DNA"/>
</dbReference>
<evidence type="ECO:0000256" key="1">
    <source>
        <dbReference type="SAM" id="MobiDB-lite"/>
    </source>
</evidence>
<feature type="compositionally biased region" description="Polar residues" evidence="1">
    <location>
        <begin position="52"/>
        <end position="67"/>
    </location>
</feature>
<dbReference type="Proteomes" id="UP000235392">
    <property type="component" value="Unassembled WGS sequence"/>
</dbReference>
<sequence length="67" mass="6906">MDANKKKEGGKLQPLVLSCSNTHASSYLMSHLLLAVACSTSFSPRAEAAPPSGSSTTKSIQPVTNTG</sequence>
<evidence type="ECO:0000313" key="2">
    <source>
        <dbReference type="EMBL" id="PLW32212.1"/>
    </source>
</evidence>
<gene>
    <name evidence="2" type="ORF">PCASD_21981</name>
</gene>
<proteinExistence type="predicted"/>
<feature type="region of interest" description="Disordered" evidence="1">
    <location>
        <begin position="44"/>
        <end position="67"/>
    </location>
</feature>
<protein>
    <submittedName>
        <fullName evidence="2">Uncharacterized protein</fullName>
    </submittedName>
</protein>
<name>A0A2N5U3A0_9BASI</name>
<reference evidence="2 3" key="1">
    <citation type="submission" date="2017-11" db="EMBL/GenBank/DDBJ databases">
        <title>De novo assembly and phasing of dikaryotic genomes from two isolates of Puccinia coronata f. sp. avenae, the causal agent of oat crown rust.</title>
        <authorList>
            <person name="Miller M.E."/>
            <person name="Zhang Y."/>
            <person name="Omidvar V."/>
            <person name="Sperschneider J."/>
            <person name="Schwessinger B."/>
            <person name="Raley C."/>
            <person name="Palmer J.M."/>
            <person name="Garnica D."/>
            <person name="Upadhyaya N."/>
            <person name="Rathjen J."/>
            <person name="Taylor J.M."/>
            <person name="Park R.F."/>
            <person name="Dodds P.N."/>
            <person name="Hirsch C.D."/>
            <person name="Kianian S.F."/>
            <person name="Figueroa M."/>
        </authorList>
    </citation>
    <scope>NUCLEOTIDE SEQUENCE [LARGE SCALE GENOMIC DNA]</scope>
    <source>
        <strain evidence="2">12SD80</strain>
    </source>
</reference>
<comment type="caution">
    <text evidence="2">The sequence shown here is derived from an EMBL/GenBank/DDBJ whole genome shotgun (WGS) entry which is preliminary data.</text>
</comment>
<accession>A0A2N5U3A0</accession>
<evidence type="ECO:0000313" key="3">
    <source>
        <dbReference type="Proteomes" id="UP000235392"/>
    </source>
</evidence>
<organism evidence="2 3">
    <name type="scientific">Puccinia coronata f. sp. avenae</name>
    <dbReference type="NCBI Taxonomy" id="200324"/>
    <lineage>
        <taxon>Eukaryota</taxon>
        <taxon>Fungi</taxon>
        <taxon>Dikarya</taxon>
        <taxon>Basidiomycota</taxon>
        <taxon>Pucciniomycotina</taxon>
        <taxon>Pucciniomycetes</taxon>
        <taxon>Pucciniales</taxon>
        <taxon>Pucciniaceae</taxon>
        <taxon>Puccinia</taxon>
    </lineage>
</organism>
<dbReference type="AlphaFoldDB" id="A0A2N5U3A0"/>